<evidence type="ECO:0000313" key="3">
    <source>
        <dbReference type="Proteomes" id="UP000507470"/>
    </source>
</evidence>
<dbReference type="PANTHER" id="PTHR33395">
    <property type="entry name" value="TRANSCRIPTASE, PUTATIVE-RELATED-RELATED"/>
    <property type="match status" value="1"/>
</dbReference>
<dbReference type="OrthoDB" id="6157682at2759"/>
<keyword evidence="3" id="KW-1185">Reference proteome</keyword>
<feature type="region of interest" description="Disordered" evidence="1">
    <location>
        <begin position="149"/>
        <end position="168"/>
    </location>
</feature>
<organism evidence="2 3">
    <name type="scientific">Mytilus coruscus</name>
    <name type="common">Sea mussel</name>
    <dbReference type="NCBI Taxonomy" id="42192"/>
    <lineage>
        <taxon>Eukaryota</taxon>
        <taxon>Metazoa</taxon>
        <taxon>Spiralia</taxon>
        <taxon>Lophotrochozoa</taxon>
        <taxon>Mollusca</taxon>
        <taxon>Bivalvia</taxon>
        <taxon>Autobranchia</taxon>
        <taxon>Pteriomorphia</taxon>
        <taxon>Mytilida</taxon>
        <taxon>Mytiloidea</taxon>
        <taxon>Mytilidae</taxon>
        <taxon>Mytilinae</taxon>
        <taxon>Mytilus</taxon>
    </lineage>
</organism>
<accession>A0A6J8DV17</accession>
<dbReference type="PANTHER" id="PTHR33395:SF22">
    <property type="entry name" value="REVERSE TRANSCRIPTASE DOMAIN-CONTAINING PROTEIN"/>
    <property type="match status" value="1"/>
</dbReference>
<protein>
    <recommendedName>
        <fullName evidence="4">Endonuclease/exonuclease/phosphatase domain-containing protein</fullName>
    </recommendedName>
</protein>
<name>A0A6J8DV17_MYTCO</name>
<evidence type="ECO:0000313" key="2">
    <source>
        <dbReference type="EMBL" id="CAC5411906.1"/>
    </source>
</evidence>
<dbReference type="GO" id="GO:0007508">
    <property type="term" value="P:larval heart development"/>
    <property type="evidence" value="ECO:0007669"/>
    <property type="project" value="TreeGrafter"/>
</dbReference>
<proteinExistence type="predicted"/>
<dbReference type="Proteomes" id="UP000507470">
    <property type="component" value="Unassembled WGS sequence"/>
</dbReference>
<dbReference type="AlphaFoldDB" id="A0A6J8DV17"/>
<dbReference type="GO" id="GO:0031012">
    <property type="term" value="C:extracellular matrix"/>
    <property type="evidence" value="ECO:0007669"/>
    <property type="project" value="TreeGrafter"/>
</dbReference>
<gene>
    <name evidence="2" type="ORF">MCOR_44945</name>
</gene>
<evidence type="ECO:0000256" key="1">
    <source>
        <dbReference type="SAM" id="MobiDB-lite"/>
    </source>
</evidence>
<evidence type="ECO:0008006" key="4">
    <source>
        <dbReference type="Google" id="ProtNLM"/>
    </source>
</evidence>
<sequence>MAADFNLPGWDWKTTSLKPYTKHANIYHNFTDILDDHGLQQMVEEPTRESNTPDLITNYPNCFVRIETIPGISDHDIVFVELKTIQLNKPKSKMKYHCTKKNSHMTMEQSICTKANKTIGFLKWNLNLNNTNIKETAYKSLANQPWSMHAQSGSFPAEQQTPAGYGTKQQDTSLTYITTGCNLHIHLE</sequence>
<dbReference type="EMBL" id="CACVKT020007930">
    <property type="protein sequence ID" value="CAC5411906.1"/>
    <property type="molecule type" value="Genomic_DNA"/>
</dbReference>
<reference evidence="2 3" key="1">
    <citation type="submission" date="2020-06" db="EMBL/GenBank/DDBJ databases">
        <authorList>
            <person name="Li R."/>
            <person name="Bekaert M."/>
        </authorList>
    </citation>
    <scope>NUCLEOTIDE SEQUENCE [LARGE SCALE GENOMIC DNA]</scope>
    <source>
        <strain evidence="3">wild</strain>
    </source>
</reference>
<dbReference type="GO" id="GO:0061343">
    <property type="term" value="P:cell adhesion involved in heart morphogenesis"/>
    <property type="evidence" value="ECO:0007669"/>
    <property type="project" value="TreeGrafter"/>
</dbReference>